<dbReference type="PROSITE" id="PS51257">
    <property type="entry name" value="PROKAR_LIPOPROTEIN"/>
    <property type="match status" value="1"/>
</dbReference>
<evidence type="ECO:0000313" key="1">
    <source>
        <dbReference type="EMBL" id="MCQ3830094.1"/>
    </source>
</evidence>
<gene>
    <name evidence="1" type="ORF">HXX02_11600</name>
</gene>
<dbReference type="Proteomes" id="UP001205566">
    <property type="component" value="Unassembled WGS sequence"/>
</dbReference>
<evidence type="ECO:0000313" key="2">
    <source>
        <dbReference type="Proteomes" id="UP001205566"/>
    </source>
</evidence>
<dbReference type="RefSeq" id="WP_255875083.1">
    <property type="nucleotide sequence ID" value="NZ_JACASI010000031.1"/>
</dbReference>
<proteinExistence type="predicted"/>
<sequence length="149" mass="16431">MKLYRLIGTVAIPFISLMGCAEEGSAKGPAARSEVTEVSDPTKSLSTELKGDGEILSIKREADGVIRASYFFSEPPSKEKLAVRILSMMESVGINDEFIQKISGRIKRSRAIDKENFSLPLTDMDGRVYSFSFSSDTENSLFVINYSSK</sequence>
<dbReference type="EMBL" id="JACASI010000031">
    <property type="protein sequence ID" value="MCQ3830094.1"/>
    <property type="molecule type" value="Genomic_DNA"/>
</dbReference>
<comment type="caution">
    <text evidence="1">The sequence shown here is derived from an EMBL/GenBank/DDBJ whole genome shotgun (WGS) entry which is preliminary data.</text>
</comment>
<accession>A0ABT1P1V0</accession>
<name>A0ABT1P1V0_9GAMM</name>
<reference evidence="1" key="1">
    <citation type="thesis" date="2020" institute="Technische Universitat Dresden" country="Dresden, Germany">
        <title>The Agarolytic System of Microbulbifer elongatus PORT2, Isolated from Batu Karas, Pangandaran West Java Indonesia.</title>
        <authorList>
            <person name="Anggraeni S.R."/>
        </authorList>
    </citation>
    <scope>NUCLEOTIDE SEQUENCE</scope>
    <source>
        <strain evidence="1">PORT2</strain>
    </source>
</reference>
<organism evidence="1 2">
    <name type="scientific">Microbulbifer elongatus</name>
    <dbReference type="NCBI Taxonomy" id="86173"/>
    <lineage>
        <taxon>Bacteria</taxon>
        <taxon>Pseudomonadati</taxon>
        <taxon>Pseudomonadota</taxon>
        <taxon>Gammaproteobacteria</taxon>
        <taxon>Cellvibrionales</taxon>
        <taxon>Microbulbiferaceae</taxon>
        <taxon>Microbulbifer</taxon>
    </lineage>
</organism>
<evidence type="ECO:0008006" key="3">
    <source>
        <dbReference type="Google" id="ProtNLM"/>
    </source>
</evidence>
<protein>
    <recommendedName>
        <fullName evidence="3">Lipoprotein</fullName>
    </recommendedName>
</protein>
<keyword evidence="2" id="KW-1185">Reference proteome</keyword>